<dbReference type="EMBL" id="CAJVCH010362185">
    <property type="protein sequence ID" value="CAG7816143.1"/>
    <property type="molecule type" value="Genomic_DNA"/>
</dbReference>
<organism evidence="1 2">
    <name type="scientific">Allacma fusca</name>
    <dbReference type="NCBI Taxonomy" id="39272"/>
    <lineage>
        <taxon>Eukaryota</taxon>
        <taxon>Metazoa</taxon>
        <taxon>Ecdysozoa</taxon>
        <taxon>Arthropoda</taxon>
        <taxon>Hexapoda</taxon>
        <taxon>Collembola</taxon>
        <taxon>Symphypleona</taxon>
        <taxon>Sminthuridae</taxon>
        <taxon>Allacma</taxon>
    </lineage>
</organism>
<sequence>MANNRNSFKLPNVRNNPDRFCHFCGLAVKGNWTRCENDECRTEKKSILLCPLVGRVVQRVVLLVTTSVAFVTLGRHWAETGRQQELS</sequence>
<reference evidence="1" key="1">
    <citation type="submission" date="2021-06" db="EMBL/GenBank/DDBJ databases">
        <authorList>
            <person name="Hodson N. C."/>
            <person name="Mongue J. A."/>
            <person name="Jaron S. K."/>
        </authorList>
    </citation>
    <scope>NUCLEOTIDE SEQUENCE</scope>
</reference>
<protein>
    <submittedName>
        <fullName evidence="1">Uncharacterized protein</fullName>
    </submittedName>
</protein>
<evidence type="ECO:0000313" key="2">
    <source>
        <dbReference type="Proteomes" id="UP000708208"/>
    </source>
</evidence>
<name>A0A8J2KG43_9HEXA</name>
<keyword evidence="2" id="KW-1185">Reference proteome</keyword>
<dbReference type="AlphaFoldDB" id="A0A8J2KG43"/>
<accession>A0A8J2KG43</accession>
<proteinExistence type="predicted"/>
<comment type="caution">
    <text evidence="1">The sequence shown here is derived from an EMBL/GenBank/DDBJ whole genome shotgun (WGS) entry which is preliminary data.</text>
</comment>
<gene>
    <name evidence="1" type="ORF">AFUS01_LOCUS26776</name>
</gene>
<evidence type="ECO:0000313" key="1">
    <source>
        <dbReference type="EMBL" id="CAG7816143.1"/>
    </source>
</evidence>
<dbReference type="Proteomes" id="UP000708208">
    <property type="component" value="Unassembled WGS sequence"/>
</dbReference>